<organism evidence="3 4">
    <name type="scientific">Anopheles quadriannulatus</name>
    <name type="common">Mosquito</name>
    <dbReference type="NCBI Taxonomy" id="34691"/>
    <lineage>
        <taxon>Eukaryota</taxon>
        <taxon>Metazoa</taxon>
        <taxon>Ecdysozoa</taxon>
        <taxon>Arthropoda</taxon>
        <taxon>Hexapoda</taxon>
        <taxon>Insecta</taxon>
        <taxon>Pterygota</taxon>
        <taxon>Neoptera</taxon>
        <taxon>Endopterygota</taxon>
        <taxon>Diptera</taxon>
        <taxon>Nematocera</taxon>
        <taxon>Culicoidea</taxon>
        <taxon>Culicidae</taxon>
        <taxon>Anophelinae</taxon>
        <taxon>Anopheles</taxon>
    </lineage>
</organism>
<name>A0A182XQ77_ANOQN</name>
<evidence type="ECO:0000256" key="1">
    <source>
        <dbReference type="SAM" id="MobiDB-lite"/>
    </source>
</evidence>
<reference evidence="3" key="1">
    <citation type="submission" date="2020-05" db="UniProtKB">
        <authorList>
            <consortium name="EnsemblMetazoa"/>
        </authorList>
    </citation>
    <scope>IDENTIFICATION</scope>
    <source>
        <strain evidence="3">SANGQUA</strain>
    </source>
</reference>
<sequence>MRYVYLSRVLRVCCVCVCVNFYLQNVLFFFLFLFQVTFSTCCFLLPCFGPILQKSHNGIETGRANARGWTEHTQQPPPPSSPSRMREYRVSDRMW</sequence>
<evidence type="ECO:0000256" key="2">
    <source>
        <dbReference type="SAM" id="Phobius"/>
    </source>
</evidence>
<proteinExistence type="predicted"/>
<accession>A0A182XQ77</accession>
<keyword evidence="4" id="KW-1185">Reference proteome</keyword>
<feature type="compositionally biased region" description="Basic and acidic residues" evidence="1">
    <location>
        <begin position="84"/>
        <end position="95"/>
    </location>
</feature>
<keyword evidence="2" id="KW-1133">Transmembrane helix</keyword>
<feature type="region of interest" description="Disordered" evidence="1">
    <location>
        <begin position="66"/>
        <end position="95"/>
    </location>
</feature>
<dbReference type="Proteomes" id="UP000076407">
    <property type="component" value="Unassembled WGS sequence"/>
</dbReference>
<dbReference type="AlphaFoldDB" id="A0A182XQ77"/>
<dbReference type="EnsemblMetazoa" id="AQUA014023-RA">
    <property type="protein sequence ID" value="AQUA014023-PA"/>
    <property type="gene ID" value="AQUA014023"/>
</dbReference>
<keyword evidence="2" id="KW-0472">Membrane</keyword>
<feature type="transmembrane region" description="Helical" evidence="2">
    <location>
        <begin position="12"/>
        <end position="34"/>
    </location>
</feature>
<protein>
    <submittedName>
        <fullName evidence="3">Uncharacterized protein</fullName>
    </submittedName>
</protein>
<keyword evidence="2" id="KW-0812">Transmembrane</keyword>
<evidence type="ECO:0000313" key="3">
    <source>
        <dbReference type="EnsemblMetazoa" id="AQUA014023-PA"/>
    </source>
</evidence>
<evidence type="ECO:0000313" key="4">
    <source>
        <dbReference type="Proteomes" id="UP000076407"/>
    </source>
</evidence>
<dbReference type="VEuPathDB" id="VectorBase:AQUA014023"/>